<protein>
    <submittedName>
        <fullName evidence="1">Uncharacterized protein</fullName>
    </submittedName>
</protein>
<keyword evidence="2" id="KW-1185">Reference proteome</keyword>
<organism evidence="1 2">
    <name type="scientific">Avena sativa</name>
    <name type="common">Oat</name>
    <dbReference type="NCBI Taxonomy" id="4498"/>
    <lineage>
        <taxon>Eukaryota</taxon>
        <taxon>Viridiplantae</taxon>
        <taxon>Streptophyta</taxon>
        <taxon>Embryophyta</taxon>
        <taxon>Tracheophyta</taxon>
        <taxon>Spermatophyta</taxon>
        <taxon>Magnoliopsida</taxon>
        <taxon>Liliopsida</taxon>
        <taxon>Poales</taxon>
        <taxon>Poaceae</taxon>
        <taxon>BOP clade</taxon>
        <taxon>Pooideae</taxon>
        <taxon>Poodae</taxon>
        <taxon>Poeae</taxon>
        <taxon>Poeae Chloroplast Group 1 (Aveneae type)</taxon>
        <taxon>Aveninae</taxon>
        <taxon>Avena</taxon>
    </lineage>
</organism>
<sequence>MLRLRSYIAARLLSSTSAAPTSPLHRLLSAAAPAPAPAVSPHPSFAVEQYLVDTCGLTRSQALKASTKLSHLKSPSKPDAVLAILAGLGLSTTDVASLVAKDPLLLVAGVDTTLTPNVAGLTALGLSRSEVARLVLHHPSNFRLRSIVSKMHYYLPIFGSFQSFLRALNRGSYLLSCDLERAVKPNIAFLLECRLAVCDIAKLCTSTPRVLLTNPEHVQAMVACAEGFGVPRGSGMFRHMLHGVAFLSQEQIAVKLEYLKKTFRWSDAEVRVAQFSRASEEGIAVTQV</sequence>
<reference evidence="1" key="1">
    <citation type="submission" date="2021-05" db="EMBL/GenBank/DDBJ databases">
        <authorList>
            <person name="Scholz U."/>
            <person name="Mascher M."/>
            <person name="Fiebig A."/>
        </authorList>
    </citation>
    <scope>NUCLEOTIDE SEQUENCE [LARGE SCALE GENOMIC DNA]</scope>
</reference>
<evidence type="ECO:0000313" key="2">
    <source>
        <dbReference type="Proteomes" id="UP001732700"/>
    </source>
</evidence>
<dbReference type="Proteomes" id="UP001732700">
    <property type="component" value="Chromosome 1A"/>
</dbReference>
<evidence type="ECO:0000313" key="1">
    <source>
        <dbReference type="EnsemblPlants" id="AVESA.00010b.r2.1AG0022440.1.CDS.1"/>
    </source>
</evidence>
<dbReference type="EnsemblPlants" id="AVESA.00010b.r2.1AG0022440.1">
    <property type="protein sequence ID" value="AVESA.00010b.r2.1AG0022440.1.CDS.1"/>
    <property type="gene ID" value="AVESA.00010b.r2.1AG0022440"/>
</dbReference>
<reference evidence="1" key="2">
    <citation type="submission" date="2025-09" db="UniProtKB">
        <authorList>
            <consortium name="EnsemblPlants"/>
        </authorList>
    </citation>
    <scope>IDENTIFICATION</scope>
</reference>
<accession>A0ACD5TAY4</accession>
<name>A0ACD5TAY4_AVESA</name>
<proteinExistence type="predicted"/>